<feature type="domain" description="C962R-like N-terminal AEP" evidence="2">
    <location>
        <begin position="77"/>
        <end position="205"/>
    </location>
</feature>
<dbReference type="GO" id="GO:0003688">
    <property type="term" value="F:DNA replication origin binding"/>
    <property type="evidence" value="ECO:0007669"/>
    <property type="project" value="InterPro"/>
</dbReference>
<dbReference type="Pfam" id="PF23162">
    <property type="entry name" value="AEP_C962R"/>
    <property type="match status" value="1"/>
</dbReference>
<evidence type="ECO:0000313" key="3">
    <source>
        <dbReference type="EMBL" id="POG59100.1"/>
    </source>
</evidence>
<evidence type="ECO:0000259" key="1">
    <source>
        <dbReference type="Pfam" id="PF02399"/>
    </source>
</evidence>
<name>A0A2P4P136_RHIID</name>
<dbReference type="VEuPathDB" id="FungiDB:RhiirFUN_011368"/>
<dbReference type="InterPro" id="IPR003450">
    <property type="entry name" value="Replication_origin-bd"/>
</dbReference>
<dbReference type="AlphaFoldDB" id="A0A2P4P136"/>
<evidence type="ECO:0000313" key="4">
    <source>
        <dbReference type="Proteomes" id="UP000018888"/>
    </source>
</evidence>
<dbReference type="EMBL" id="AUPC02000474">
    <property type="protein sequence ID" value="POG59100.1"/>
    <property type="molecule type" value="Genomic_DNA"/>
</dbReference>
<dbReference type="VEuPathDB" id="FungiDB:RhiirFUN_011369"/>
<keyword evidence="4" id="KW-1185">Reference proteome</keyword>
<reference evidence="3 4" key="1">
    <citation type="journal article" date="2013" name="Proc. Natl. Acad. Sci. U.S.A.">
        <title>Genome of an arbuscular mycorrhizal fungus provides insight into the oldest plant symbiosis.</title>
        <authorList>
            <person name="Tisserant E."/>
            <person name="Malbreil M."/>
            <person name="Kuo A."/>
            <person name="Kohler A."/>
            <person name="Symeonidi A."/>
            <person name="Balestrini R."/>
            <person name="Charron P."/>
            <person name="Duensing N."/>
            <person name="Frei Dit Frey N."/>
            <person name="Gianinazzi-Pearson V."/>
            <person name="Gilbert L.B."/>
            <person name="Handa Y."/>
            <person name="Herr J.R."/>
            <person name="Hijri M."/>
            <person name="Koul R."/>
            <person name="Kawaguchi M."/>
            <person name="Krajinski F."/>
            <person name="Lammers P.J."/>
            <person name="Masclaux F.G."/>
            <person name="Murat C."/>
            <person name="Morin E."/>
            <person name="Ndikumana S."/>
            <person name="Pagni M."/>
            <person name="Petitpierre D."/>
            <person name="Requena N."/>
            <person name="Rosikiewicz P."/>
            <person name="Riley R."/>
            <person name="Saito K."/>
            <person name="San Clemente H."/>
            <person name="Shapiro H."/>
            <person name="van Tuinen D."/>
            <person name="Becard G."/>
            <person name="Bonfante P."/>
            <person name="Paszkowski U."/>
            <person name="Shachar-Hill Y.Y."/>
            <person name="Tuskan G.A."/>
            <person name="Young P.W."/>
            <person name="Sanders I.R."/>
            <person name="Henrissat B."/>
            <person name="Rensing S.A."/>
            <person name="Grigoriev I.V."/>
            <person name="Corradi N."/>
            <person name="Roux C."/>
            <person name="Martin F."/>
        </authorList>
    </citation>
    <scope>NUCLEOTIDE SEQUENCE [LARGE SCALE GENOMIC DNA]</scope>
    <source>
        <strain evidence="3 4">DAOM 197198</strain>
    </source>
</reference>
<dbReference type="Proteomes" id="UP000018888">
    <property type="component" value="Unassembled WGS sequence"/>
</dbReference>
<accession>A0A2P4P136</accession>
<dbReference type="InterPro" id="IPR056443">
    <property type="entry name" value="AEP_C962R"/>
</dbReference>
<evidence type="ECO:0000259" key="2">
    <source>
        <dbReference type="Pfam" id="PF23162"/>
    </source>
</evidence>
<organism evidence="3 4">
    <name type="scientific">Rhizophagus irregularis (strain DAOM 181602 / DAOM 197198 / MUCL 43194)</name>
    <name type="common">Arbuscular mycorrhizal fungus</name>
    <name type="synonym">Glomus intraradices</name>
    <dbReference type="NCBI Taxonomy" id="747089"/>
    <lineage>
        <taxon>Eukaryota</taxon>
        <taxon>Fungi</taxon>
        <taxon>Fungi incertae sedis</taxon>
        <taxon>Mucoromycota</taxon>
        <taxon>Glomeromycotina</taxon>
        <taxon>Glomeromycetes</taxon>
        <taxon>Glomerales</taxon>
        <taxon>Glomeraceae</taxon>
        <taxon>Rhizophagus</taxon>
    </lineage>
</organism>
<comment type="caution">
    <text evidence="3">The sequence shown here is derived from an EMBL/GenBank/DDBJ whole genome shotgun (WGS) entry which is preliminary data.</text>
</comment>
<dbReference type="GO" id="GO:0005524">
    <property type="term" value="F:ATP binding"/>
    <property type="evidence" value="ECO:0007669"/>
    <property type="project" value="InterPro"/>
</dbReference>
<feature type="domain" description="Replication origin-binding protein" evidence="1">
    <location>
        <begin position="521"/>
        <end position="627"/>
    </location>
</feature>
<reference evidence="3 4" key="2">
    <citation type="journal article" date="2018" name="New Phytol.">
        <title>High intraspecific genome diversity in the model arbuscular mycorrhizal symbiont Rhizophagus irregularis.</title>
        <authorList>
            <person name="Chen E.C.H."/>
            <person name="Morin E."/>
            <person name="Beaudet D."/>
            <person name="Noel J."/>
            <person name="Yildirir G."/>
            <person name="Ndikumana S."/>
            <person name="Charron P."/>
            <person name="St-Onge C."/>
            <person name="Giorgi J."/>
            <person name="Kruger M."/>
            <person name="Marton T."/>
            <person name="Ropars J."/>
            <person name="Grigoriev I.V."/>
            <person name="Hainaut M."/>
            <person name="Henrissat B."/>
            <person name="Roux C."/>
            <person name="Martin F."/>
            <person name="Corradi N."/>
        </authorList>
    </citation>
    <scope>NUCLEOTIDE SEQUENCE [LARGE SCALE GENOMIC DNA]</scope>
    <source>
        <strain evidence="3 4">DAOM 197198</strain>
    </source>
</reference>
<sequence>MFDDYDPVENYKTILKRDSLDGYQALENKYNLNKLSGEMVVVKDNLGGLYLVFHTRNEFWDHYLSLPNGHRCYDKVIFGHRPQHPKLDIDIDDIPRGEDQQVVSIMRTIIDAFEQEFYDSYNIYPHRKSFTLLDSSGFSRSKGKWKYSFHLHLTAHAFCNYIEARNFRSRLLSRLPQHLHKYVDDVNKRIQSFRLYGSSKLGETRPFVLSPYSSQLGTNDVIEFYDALLVTAHPLWNSIVGNASIAGASTPPIFSPASEDCQETLIDHAISLANDLHATYGFSLHDVKFPFANFDRTFPTHCTICNETHHRNNSLYLLLKQRSETLWAVEERCHQDSKRNHRTLGYLTVGNNTISHSYEYPVDAVSPISANNGQPLSQGPSSGTFSRQDRLGKRINGIHNGTVDPKLSVDTSADCLLSSASIIKYSSDSMEDYELVPTLLVRGNMGLGKTKTLRRYLDNYFPRNATREPVIRFVTFRQTFSQSLQQLFPDFTSYKDIALGGICQADFPRVIVQAVHSGQKIVVPVNCLKDAKFVEELLHTRASDKKVELYSSETLPSKKKEHFGDVHSYWSGLDVLIYTPTVSAGISFELELFDTVFACFSDNSCNVETCCQMLARVRKLRTQEYFVCFRLMNDCHSLAETTEEISQLLHDKRTGLYQTVTDVALQFEYTVDGGIRFYKSDYFHLWLETERLRNLSKNKFMFRFVDQVASTGASIALLPEHDPSVSRDYCATYKSIKNELELVHCEAVAKSPNISENSALSLVERLNNEEDVYCSRKEFTEKVQPTCGFQCIRNKNSVHDELLERNIRELLPALKKHMDKFLYEFESRRKGATPSYTITQNSVGKLFVYSERDNPAPDDSDKPIIYSSLEKIPSPDADTKSEGVFVFTQKNSGFVDFSLNIYDDTGE</sequence>
<dbReference type="Pfam" id="PF02399">
    <property type="entry name" value="Herpes_ori_bp"/>
    <property type="match status" value="1"/>
</dbReference>
<dbReference type="GO" id="GO:0006260">
    <property type="term" value="P:DNA replication"/>
    <property type="evidence" value="ECO:0007669"/>
    <property type="project" value="InterPro"/>
</dbReference>
<protein>
    <submittedName>
        <fullName evidence="3">Uncharacterized protein</fullName>
    </submittedName>
</protein>
<gene>
    <name evidence="3" type="ORF">GLOIN_2v1488088</name>
</gene>
<proteinExistence type="predicted"/>